<dbReference type="InterPro" id="IPR038938">
    <property type="entry name" value="D27-like"/>
</dbReference>
<dbReference type="Proteomes" id="UP001465755">
    <property type="component" value="Unassembled WGS sequence"/>
</dbReference>
<sequence length="273" mass="31036">MRSISTTDCPTASTSYTGRSLPSPPQLRARRRRCAVAPCRAVAVPQKAEDPFAKMEEYNDGLLNKFFIKYFSQKMSDTLGGRPYEEGYDGFVQLSREIMKGRSSKQQREAVGGVLDSLMPPEAQQSFRTLFPLSKWSAEINARITVAFFGWLVGPMELQHDDITFKGRQERWRSKVQIKKCRYLEQSGCVGMCVNMCKVPTQQFFTDRVGLPLTMNPNFEDLSCEMLFGKPPPPLEEDEAFMQPCFPHVCNIGNRDAQKPCPKIDTSRPQPKR</sequence>
<dbReference type="AlphaFoldDB" id="A0AAW1NLJ8"/>
<accession>A0AAW1NLJ8</accession>
<feature type="domain" description="Beta-carotene isomerase D27-like C-terminal" evidence="2">
    <location>
        <begin position="151"/>
        <end position="237"/>
    </location>
</feature>
<evidence type="ECO:0000259" key="2">
    <source>
        <dbReference type="Pfam" id="PF13225"/>
    </source>
</evidence>
<dbReference type="EMBL" id="JALJOQ010000319">
    <property type="protein sequence ID" value="KAK9785096.1"/>
    <property type="molecule type" value="Genomic_DNA"/>
</dbReference>
<evidence type="ECO:0000313" key="4">
    <source>
        <dbReference type="Proteomes" id="UP001465755"/>
    </source>
</evidence>
<evidence type="ECO:0000256" key="1">
    <source>
        <dbReference type="SAM" id="MobiDB-lite"/>
    </source>
</evidence>
<keyword evidence="4" id="KW-1185">Reference proteome</keyword>
<organism evidence="3 4">
    <name type="scientific">Symbiochloris irregularis</name>
    <dbReference type="NCBI Taxonomy" id="706552"/>
    <lineage>
        <taxon>Eukaryota</taxon>
        <taxon>Viridiplantae</taxon>
        <taxon>Chlorophyta</taxon>
        <taxon>core chlorophytes</taxon>
        <taxon>Trebouxiophyceae</taxon>
        <taxon>Trebouxiales</taxon>
        <taxon>Trebouxiaceae</taxon>
        <taxon>Symbiochloris</taxon>
    </lineage>
</organism>
<gene>
    <name evidence="3" type="ORF">WJX73_007876</name>
</gene>
<dbReference type="PANTHER" id="PTHR33591:SF4">
    <property type="entry name" value="OS08G0114100 PROTEIN"/>
    <property type="match status" value="1"/>
</dbReference>
<reference evidence="3 4" key="1">
    <citation type="journal article" date="2024" name="Nat. Commun.">
        <title>Phylogenomics reveals the evolutionary origins of lichenization in chlorophyte algae.</title>
        <authorList>
            <person name="Puginier C."/>
            <person name="Libourel C."/>
            <person name="Otte J."/>
            <person name="Skaloud P."/>
            <person name="Haon M."/>
            <person name="Grisel S."/>
            <person name="Petersen M."/>
            <person name="Berrin J.G."/>
            <person name="Delaux P.M."/>
            <person name="Dal Grande F."/>
            <person name="Keller J."/>
        </authorList>
    </citation>
    <scope>NUCLEOTIDE SEQUENCE [LARGE SCALE GENOMIC DNA]</scope>
    <source>
        <strain evidence="3 4">SAG 2036</strain>
    </source>
</reference>
<dbReference type="Pfam" id="PF13225">
    <property type="entry name" value="D27-like_C"/>
    <property type="match status" value="1"/>
</dbReference>
<name>A0AAW1NLJ8_9CHLO</name>
<dbReference type="InterPro" id="IPR025114">
    <property type="entry name" value="D27-like_C"/>
</dbReference>
<feature type="compositionally biased region" description="Polar residues" evidence="1">
    <location>
        <begin position="1"/>
        <end position="18"/>
    </location>
</feature>
<dbReference type="GO" id="GO:0005506">
    <property type="term" value="F:iron ion binding"/>
    <property type="evidence" value="ECO:0007669"/>
    <property type="project" value="InterPro"/>
</dbReference>
<proteinExistence type="predicted"/>
<comment type="caution">
    <text evidence="3">The sequence shown here is derived from an EMBL/GenBank/DDBJ whole genome shotgun (WGS) entry which is preliminary data.</text>
</comment>
<dbReference type="PANTHER" id="PTHR33591">
    <property type="entry name" value="BETA-CAROTENE ISOMERASE D27"/>
    <property type="match status" value="1"/>
</dbReference>
<evidence type="ECO:0000313" key="3">
    <source>
        <dbReference type="EMBL" id="KAK9785096.1"/>
    </source>
</evidence>
<feature type="region of interest" description="Disordered" evidence="1">
    <location>
        <begin position="1"/>
        <end position="28"/>
    </location>
</feature>
<protein>
    <recommendedName>
        <fullName evidence="2">Beta-carotene isomerase D27-like C-terminal domain-containing protein</fullName>
    </recommendedName>
</protein>